<feature type="region of interest" description="Disordered" evidence="1">
    <location>
        <begin position="449"/>
        <end position="476"/>
    </location>
</feature>
<feature type="compositionally biased region" description="Basic and acidic residues" evidence="1">
    <location>
        <begin position="501"/>
        <end position="510"/>
    </location>
</feature>
<proteinExistence type="predicted"/>
<dbReference type="Proteomes" id="UP000001887">
    <property type="component" value="Chromosome"/>
</dbReference>
<feature type="transmembrane region" description="Helical" evidence="2">
    <location>
        <begin position="888"/>
        <end position="906"/>
    </location>
</feature>
<dbReference type="KEGG" id="psl:Psta_4047"/>
<feature type="region of interest" description="Disordered" evidence="1">
    <location>
        <begin position="490"/>
        <end position="510"/>
    </location>
</feature>
<accession>D2R2W7</accession>
<feature type="region of interest" description="Disordered" evidence="1">
    <location>
        <begin position="823"/>
        <end position="847"/>
    </location>
</feature>
<name>D2R2W7_PIRSD</name>
<feature type="region of interest" description="Disordered" evidence="1">
    <location>
        <begin position="533"/>
        <end position="566"/>
    </location>
</feature>
<evidence type="ECO:0000256" key="2">
    <source>
        <dbReference type="SAM" id="Phobius"/>
    </source>
</evidence>
<dbReference type="HOGENOM" id="CLU_289170_0_0_0"/>
<feature type="compositionally biased region" description="Basic and acidic residues" evidence="1">
    <location>
        <begin position="823"/>
        <end position="843"/>
    </location>
</feature>
<feature type="compositionally biased region" description="Low complexity" evidence="1">
    <location>
        <begin position="364"/>
        <end position="376"/>
    </location>
</feature>
<gene>
    <name evidence="3" type="ordered locus">Psta_4047</name>
</gene>
<feature type="region of interest" description="Disordered" evidence="1">
    <location>
        <begin position="364"/>
        <end position="432"/>
    </location>
</feature>
<dbReference type="OrthoDB" id="97821at2"/>
<keyword evidence="4" id="KW-1185">Reference proteome</keyword>
<dbReference type="AlphaFoldDB" id="D2R2W7"/>
<feature type="compositionally biased region" description="Gly residues" evidence="1">
    <location>
        <begin position="457"/>
        <end position="466"/>
    </location>
</feature>
<keyword evidence="2" id="KW-0812">Transmembrane</keyword>
<organism evidence="3 4">
    <name type="scientific">Pirellula staleyi (strain ATCC 27377 / DSM 6068 / ICPB 4128)</name>
    <name type="common">Pirella staleyi</name>
    <dbReference type="NCBI Taxonomy" id="530564"/>
    <lineage>
        <taxon>Bacteria</taxon>
        <taxon>Pseudomonadati</taxon>
        <taxon>Planctomycetota</taxon>
        <taxon>Planctomycetia</taxon>
        <taxon>Pirellulales</taxon>
        <taxon>Pirellulaceae</taxon>
        <taxon>Pirellula</taxon>
    </lineage>
</organism>
<keyword evidence="2" id="KW-0472">Membrane</keyword>
<feature type="region of interest" description="Disordered" evidence="1">
    <location>
        <begin position="90"/>
        <end position="114"/>
    </location>
</feature>
<feature type="transmembrane region" description="Helical" evidence="2">
    <location>
        <begin position="913"/>
        <end position="939"/>
    </location>
</feature>
<evidence type="ECO:0000256" key="1">
    <source>
        <dbReference type="SAM" id="MobiDB-lite"/>
    </source>
</evidence>
<evidence type="ECO:0000313" key="3">
    <source>
        <dbReference type="EMBL" id="ADB18700.1"/>
    </source>
</evidence>
<evidence type="ECO:0000313" key="4">
    <source>
        <dbReference type="Proteomes" id="UP000001887"/>
    </source>
</evidence>
<feature type="region of interest" description="Disordered" evidence="1">
    <location>
        <begin position="693"/>
        <end position="720"/>
    </location>
</feature>
<reference evidence="3 4" key="1">
    <citation type="journal article" date="2009" name="Stand. Genomic Sci.">
        <title>Complete genome sequence of Pirellula staleyi type strain (ATCC 27377).</title>
        <authorList>
            <person name="Clum A."/>
            <person name="Tindall B.J."/>
            <person name="Sikorski J."/>
            <person name="Ivanova N."/>
            <person name="Mavrommatis K."/>
            <person name="Lucas S."/>
            <person name="Glavina del Rio T."/>
            <person name="Nolan M."/>
            <person name="Chen F."/>
            <person name="Tice H."/>
            <person name="Pitluck S."/>
            <person name="Cheng J.F."/>
            <person name="Chertkov O."/>
            <person name="Brettin T."/>
            <person name="Han C."/>
            <person name="Detter J.C."/>
            <person name="Kuske C."/>
            <person name="Bruce D."/>
            <person name="Goodwin L."/>
            <person name="Ovchinikova G."/>
            <person name="Pati A."/>
            <person name="Mikhailova N."/>
            <person name="Chen A."/>
            <person name="Palaniappan K."/>
            <person name="Land M."/>
            <person name="Hauser L."/>
            <person name="Chang Y.J."/>
            <person name="Jeffries C.D."/>
            <person name="Chain P."/>
            <person name="Rohde M."/>
            <person name="Goker M."/>
            <person name="Bristow J."/>
            <person name="Eisen J.A."/>
            <person name="Markowitz V."/>
            <person name="Hugenholtz P."/>
            <person name="Kyrpides N.C."/>
            <person name="Klenk H.P."/>
            <person name="Lapidus A."/>
        </authorList>
    </citation>
    <scope>NUCLEOTIDE SEQUENCE [LARGE SCALE GENOMIC DNA]</scope>
    <source>
        <strain evidence="4">ATCC 27377 / DSM 6068 / ICPB 4128</strain>
    </source>
</reference>
<protein>
    <submittedName>
        <fullName evidence="3">Uncharacterized protein</fullName>
    </submittedName>
</protein>
<keyword evidence="2" id="KW-1133">Transmembrane helix</keyword>
<sequence length="1061" mass="111824">MDNERSEQLRQQMWELVYDLLDPPEVAALHSLIKSDPDVARLYSEVHLQADLVGYAAQVEDESFAVQVPEEFAHLKIRVAALQATPEEPAVSLASTKSAAKSHPGKSHGKHKSAEQISPKTYTWLATGGTLALLMLLGVGLFRPPLESEKLAHNMTVTELHGPAKMVAGLTTHLSIETAAVDGTPKSTVVEVVVLDGEGQQKFASEVHTDAQGRGAVAVPGDLITPSTQVIATAVSEQLLLPRSAPRMVRKLAELAAAPAAKAHLHPAPEPTDTYVLSNAPAGKSEGEIELAVVRIGRYSKQIIPITSAADLDAAIAQHFPEAERKSLASALPDTRDGVMQATVQLPQAPRMAMMRSSAPGIEARAMSPAMADAAPTELQAARGQSSDSQAADVPAPAPAPPAPAAIESAAAPVEGGSRSMKPQAKGLSAAPLAQAEGAMQLADGAQNLAAGNAPGTRGGEGGGGTRALPAAPVPGEVPFSAQAAIAPAEAVADNGPPNDKMSRRTAEAEAAKLEQAAMAKRASTQDTIARNGAETLSPKPQSGQLRKSHPGIKHAEQRVPKNRASAMPRAFGTEIGPKESAKIILPETMIGERVSVAMVQHDARVELGEFNTDALAVPKTLEVPLPPEIDGEFALHVANARASRKSAADTTEQVLDRSAQQRATGDDPLVEFFVRRSSKNWQLDIENQSTKSLVAKNQPAKIESSRADNATQDQADTTNSLTFAPGEQVKLRLRVSDESGKPGPATIAVRMVEESSRGGDAVALSQMASVVQRLNFEADSQRDRLANTFAMQTEKQSASATDKATADLRKNVAEHERLEHQLEHPKQAEHDPIQADAHHQSHEQPSIQLHLAPTNDRLLASNQADVCSAACDLCSHIDEMGATRKHFTGLLLIAGSLMLGAVLVFQKLQRVAIYVPLFVVASSAAVAGLLSGVTWIALNEHDPVTLAELMREDSTAVVAMAPATEPKLGDESASSSAAIPATALAEHPQSPLAKPVDKPGSKPLLFQPALTADDKGTVEVEFTMPQGRDEYLLLIDAYGHGRVGSAQAVIKSLGTKAKTP</sequence>
<feature type="compositionally biased region" description="Polar residues" evidence="1">
    <location>
        <begin position="708"/>
        <end position="720"/>
    </location>
</feature>
<dbReference type="EMBL" id="CP001848">
    <property type="protein sequence ID" value="ADB18700.1"/>
    <property type="molecule type" value="Genomic_DNA"/>
</dbReference>